<proteinExistence type="predicted"/>
<name>A0A348WP18_9GAMM</name>
<dbReference type="InterPro" id="IPR032534">
    <property type="entry name" value="EcxA_zinc-bd"/>
</dbReference>
<evidence type="ECO:0000259" key="2">
    <source>
        <dbReference type="Pfam" id="PF16313"/>
    </source>
</evidence>
<feature type="signal peptide" evidence="1">
    <location>
        <begin position="1"/>
        <end position="22"/>
    </location>
</feature>
<dbReference type="Pfam" id="PF16313">
    <property type="entry name" value="DUF4953"/>
    <property type="match status" value="1"/>
</dbReference>
<dbReference type="Proteomes" id="UP000262878">
    <property type="component" value="Unassembled WGS sequence"/>
</dbReference>
<comment type="caution">
    <text evidence="4">The sequence shown here is derived from an EMBL/GenBank/DDBJ whole genome shotgun (WGS) entry which is preliminary data.</text>
</comment>
<organism evidence="4 5">
    <name type="scientific">Idiomarina baltica</name>
    <dbReference type="NCBI Taxonomy" id="190892"/>
    <lineage>
        <taxon>Bacteria</taxon>
        <taxon>Pseudomonadati</taxon>
        <taxon>Pseudomonadota</taxon>
        <taxon>Gammaproteobacteria</taxon>
        <taxon>Alteromonadales</taxon>
        <taxon>Idiomarinaceae</taxon>
        <taxon>Idiomarina</taxon>
    </lineage>
</organism>
<sequence>MRNLIRVVWISIALLQTSLVIAAPEPMPRVAEFTQSMQKAEGFFDFYHDTNRGKYYLYVPSNQGSFIFQTSLPWGLGSNDVGLDRGQLGQTQLAHFTVQGQRVLLVAENTQYRADDKNPAEHASVQQAFADSTLFGFNVVAANESGVLVDYTPFLMTDVHGVSERLQQTGQGQYSIDNDRSVVYPARTKSFPDNTEFEATVTFVGKGKGRYVNAILPNADALTLHLHHSFIRLPDDNYRPRQFSPNSGFWAQTYYDYSAPLGEPIVQRVIPRHRLAKKDPIASSSEAQQPITYYLDPGAPEPVKSALLEGASWWAQAFAAAGYENAFQVKMLPADADPMDVRYNVIQWVHRATRGWSYGSSVIDPRTGEIIKGHVTLGSLRVRQDMKIAEGLIGPFNKENSEQLKEKIEQMALARIRQLSAHEVGHTLGIAHNFAASTENRASVMDYPHPLVTLTTEGVISLNDAYDTGIGEWDKQVIAYGYSDFGGMPSEREQLDRILKENQSLGLTFISDRDARPTGGAHPTAHLWDNGSDTVTELERILNVRKQVLAQFGQHQLPATAALSDLQEVFVPIYLLHRYQTEAAAKWLGGVNYRYYINDHTPNDFAAVSPASQKRALNLLIETTRAGTVRVPKHIQQLLVPLAYGHQDNRERFEGRTGLIPDPVSMAASASGFSLSLILNPERLNRLSQQHASNSDVPSPVAVVNQLFSTLINDWQSQPEDPVNQRVLVTAANALVNTMQDEVVAPEVRLALRKATVRLTNKLKGHSVVEALAEQLNNYLTDGEWPTGYAPAALPPGSPI</sequence>
<feature type="domain" description="EcxA zinc-binding" evidence="2">
    <location>
        <begin position="408"/>
        <end position="716"/>
    </location>
</feature>
<dbReference type="PANTHER" id="PTHR38478:SF1">
    <property type="entry name" value="ZINC DEPENDENT METALLOPROTEASE DOMAIN LIPOPROTEIN"/>
    <property type="match status" value="1"/>
</dbReference>
<dbReference type="InterPro" id="IPR033413">
    <property type="entry name" value="DUF5117"/>
</dbReference>
<feature type="domain" description="DUF5117" evidence="3">
    <location>
        <begin position="86"/>
        <end position="278"/>
    </location>
</feature>
<dbReference type="InterPro" id="IPR034032">
    <property type="entry name" value="Zn_MMP-like_bac"/>
</dbReference>
<dbReference type="AlphaFoldDB" id="A0A348WP18"/>
<evidence type="ECO:0000259" key="3">
    <source>
        <dbReference type="Pfam" id="PF17148"/>
    </source>
</evidence>
<feature type="chain" id="PRO_5016923345" evidence="1">
    <location>
        <begin position="23"/>
        <end position="800"/>
    </location>
</feature>
<gene>
    <name evidence="4" type="ORF">DCR58_05765</name>
</gene>
<keyword evidence="1" id="KW-0732">Signal</keyword>
<dbReference type="EMBL" id="DMUP01000131">
    <property type="protein sequence ID" value="HAR56280.1"/>
    <property type="molecule type" value="Genomic_DNA"/>
</dbReference>
<dbReference type="SUPFAM" id="SSF55486">
    <property type="entry name" value="Metalloproteases ('zincins'), catalytic domain"/>
    <property type="match status" value="1"/>
</dbReference>
<dbReference type="Pfam" id="PF17148">
    <property type="entry name" value="DUF5117"/>
    <property type="match status" value="1"/>
</dbReference>
<evidence type="ECO:0000313" key="4">
    <source>
        <dbReference type="EMBL" id="HAR56280.1"/>
    </source>
</evidence>
<protein>
    <submittedName>
        <fullName evidence="4">Peptidase</fullName>
    </submittedName>
</protein>
<dbReference type="PANTHER" id="PTHR38478">
    <property type="entry name" value="PEPTIDASE M1A AND M12B"/>
    <property type="match status" value="1"/>
</dbReference>
<dbReference type="STRING" id="314276.OS145_12081"/>
<evidence type="ECO:0000256" key="1">
    <source>
        <dbReference type="SAM" id="SignalP"/>
    </source>
</evidence>
<reference evidence="4 5" key="1">
    <citation type="journal article" date="2018" name="Nat. Biotechnol.">
        <title>A standardized bacterial taxonomy based on genome phylogeny substantially revises the tree of life.</title>
        <authorList>
            <person name="Parks D.H."/>
            <person name="Chuvochina M."/>
            <person name="Waite D.W."/>
            <person name="Rinke C."/>
            <person name="Skarshewski A."/>
            <person name="Chaumeil P.A."/>
            <person name="Hugenholtz P."/>
        </authorList>
    </citation>
    <scope>NUCLEOTIDE SEQUENCE [LARGE SCALE GENOMIC DNA]</scope>
    <source>
        <strain evidence="4">UBA9360</strain>
    </source>
</reference>
<accession>A0A348WP18</accession>
<evidence type="ECO:0000313" key="5">
    <source>
        <dbReference type="Proteomes" id="UP000262878"/>
    </source>
</evidence>
<dbReference type="CDD" id="cd04276">
    <property type="entry name" value="ZnMc_MMP_like_2"/>
    <property type="match status" value="1"/>
</dbReference>